<organism evidence="2">
    <name type="scientific">Tanacetum cinerariifolium</name>
    <name type="common">Dalmatian daisy</name>
    <name type="synonym">Chrysanthemum cinerariifolium</name>
    <dbReference type="NCBI Taxonomy" id="118510"/>
    <lineage>
        <taxon>Eukaryota</taxon>
        <taxon>Viridiplantae</taxon>
        <taxon>Streptophyta</taxon>
        <taxon>Embryophyta</taxon>
        <taxon>Tracheophyta</taxon>
        <taxon>Spermatophyta</taxon>
        <taxon>Magnoliopsida</taxon>
        <taxon>eudicotyledons</taxon>
        <taxon>Gunneridae</taxon>
        <taxon>Pentapetalae</taxon>
        <taxon>asterids</taxon>
        <taxon>campanulids</taxon>
        <taxon>Asterales</taxon>
        <taxon>Asteraceae</taxon>
        <taxon>Asteroideae</taxon>
        <taxon>Anthemideae</taxon>
        <taxon>Anthemidinae</taxon>
        <taxon>Tanacetum</taxon>
    </lineage>
</organism>
<dbReference type="InterPro" id="IPR013103">
    <property type="entry name" value="RVT_2"/>
</dbReference>
<sequence length="226" mass="25516">MQMTKKLLSGNFDMKYLGEADVILGIKILRKENRLILTQSHYIEKILKSFDCFNCLPVSTPFEVASKLTYNTSKILAQNKYAKVIGSLIGDPSVLEGYIDASWITDQEDYASTSEWIFTLEFVALASCCKEAEWLRDLLINIPLWPKAMSPISVHCDSQSTLSRAYNQVYGNILDNVHLSECGSEVASYELKGLALKHSKKRRYRLKARLNASAQSGLNEREEGYA</sequence>
<proteinExistence type="predicted"/>
<evidence type="ECO:0000259" key="1">
    <source>
        <dbReference type="Pfam" id="PF07727"/>
    </source>
</evidence>
<comment type="caution">
    <text evidence="2">The sequence shown here is derived from an EMBL/GenBank/DDBJ whole genome shotgun (WGS) entry which is preliminary data.</text>
</comment>
<dbReference type="EMBL" id="BKCJ010167597">
    <property type="protein sequence ID" value="GEY30484.1"/>
    <property type="molecule type" value="Genomic_DNA"/>
</dbReference>
<reference evidence="2" key="1">
    <citation type="journal article" date="2019" name="Sci. Rep.">
        <title>Draft genome of Tanacetum cinerariifolium, the natural source of mosquito coil.</title>
        <authorList>
            <person name="Yamashiro T."/>
            <person name="Shiraishi A."/>
            <person name="Satake H."/>
            <person name="Nakayama K."/>
        </authorList>
    </citation>
    <scope>NUCLEOTIDE SEQUENCE</scope>
</reference>
<accession>A0A699HI07</accession>
<feature type="domain" description="Reverse transcriptase Ty1/copia-type" evidence="1">
    <location>
        <begin position="4"/>
        <end position="62"/>
    </location>
</feature>
<dbReference type="CDD" id="cd09272">
    <property type="entry name" value="RNase_HI_RT_Ty1"/>
    <property type="match status" value="1"/>
</dbReference>
<dbReference type="AlphaFoldDB" id="A0A699HI07"/>
<gene>
    <name evidence="2" type="ORF">Tci_402458</name>
</gene>
<evidence type="ECO:0000313" key="2">
    <source>
        <dbReference type="EMBL" id="GEY30484.1"/>
    </source>
</evidence>
<name>A0A699HI07_TANCI</name>
<dbReference type="Pfam" id="PF07727">
    <property type="entry name" value="RVT_2"/>
    <property type="match status" value="1"/>
</dbReference>
<protein>
    <recommendedName>
        <fullName evidence="1">Reverse transcriptase Ty1/copia-type domain-containing protein</fullName>
    </recommendedName>
</protein>